<feature type="domain" description="MADF" evidence="2">
    <location>
        <begin position="12"/>
        <end position="95"/>
    </location>
</feature>
<evidence type="ECO:0000313" key="3">
    <source>
        <dbReference type="EMBL" id="KAJ8034380.1"/>
    </source>
</evidence>
<dbReference type="InterPro" id="IPR006578">
    <property type="entry name" value="MADF-dom"/>
</dbReference>
<dbReference type="SMART" id="SM00595">
    <property type="entry name" value="MADF"/>
    <property type="match status" value="1"/>
</dbReference>
<dbReference type="GO" id="GO:0005667">
    <property type="term" value="C:transcription regulator complex"/>
    <property type="evidence" value="ECO:0007669"/>
    <property type="project" value="TreeGrafter"/>
</dbReference>
<accession>A0A9Q1H6M7</accession>
<protein>
    <recommendedName>
        <fullName evidence="2">MADF domain-containing protein</fullName>
    </recommendedName>
</protein>
<dbReference type="AlphaFoldDB" id="A0A9Q1H6M7"/>
<dbReference type="PROSITE" id="PS51029">
    <property type="entry name" value="MADF"/>
    <property type="match status" value="1"/>
</dbReference>
<feature type="region of interest" description="Disordered" evidence="1">
    <location>
        <begin position="56"/>
        <end position="78"/>
    </location>
</feature>
<evidence type="ECO:0000256" key="1">
    <source>
        <dbReference type="SAM" id="MobiDB-lite"/>
    </source>
</evidence>
<dbReference type="EMBL" id="JAIZAY010000010">
    <property type="protein sequence ID" value="KAJ8034380.1"/>
    <property type="molecule type" value="Genomic_DNA"/>
</dbReference>
<dbReference type="GO" id="GO:0006357">
    <property type="term" value="P:regulation of transcription by RNA polymerase II"/>
    <property type="evidence" value="ECO:0007669"/>
    <property type="project" value="TreeGrafter"/>
</dbReference>
<dbReference type="InterPro" id="IPR039353">
    <property type="entry name" value="TF_Adf1"/>
</dbReference>
<comment type="caution">
    <text evidence="3">The sequence shown here is derived from an EMBL/GenBank/DDBJ whole genome shotgun (WGS) entry which is preliminary data.</text>
</comment>
<dbReference type="OrthoDB" id="10051975at2759"/>
<gene>
    <name evidence="3" type="ORF">HOLleu_21185</name>
</gene>
<reference evidence="3" key="1">
    <citation type="submission" date="2021-10" db="EMBL/GenBank/DDBJ databases">
        <title>Tropical sea cucumber genome reveals ecological adaptation and Cuvierian tubules defense mechanism.</title>
        <authorList>
            <person name="Chen T."/>
        </authorList>
    </citation>
    <scope>NUCLEOTIDE SEQUENCE</scope>
    <source>
        <strain evidence="3">Nanhai2018</strain>
        <tissue evidence="3">Muscle</tissue>
    </source>
</reference>
<sequence>MASVWPDGQTMKLIEMLQARPILYNTEHPKYHDRDMKRANYQEIAAEVGTEESLRTQYSKVRRPAKSGSGAATTKGRETAKKIRELLSFLEPFMLKRTSISNLLEVR</sequence>
<dbReference type="PANTHER" id="PTHR12243:SF67">
    <property type="entry name" value="COREPRESSOR OF PANGOLIN, ISOFORM A-RELATED"/>
    <property type="match status" value="1"/>
</dbReference>
<dbReference type="Proteomes" id="UP001152320">
    <property type="component" value="Chromosome 10"/>
</dbReference>
<dbReference type="Pfam" id="PF10545">
    <property type="entry name" value="MADF_DNA_bdg"/>
    <property type="match status" value="1"/>
</dbReference>
<name>A0A9Q1H6M7_HOLLE</name>
<evidence type="ECO:0000313" key="4">
    <source>
        <dbReference type="Proteomes" id="UP001152320"/>
    </source>
</evidence>
<dbReference type="PANTHER" id="PTHR12243">
    <property type="entry name" value="MADF DOMAIN TRANSCRIPTION FACTOR"/>
    <property type="match status" value="1"/>
</dbReference>
<organism evidence="3 4">
    <name type="scientific">Holothuria leucospilota</name>
    <name type="common">Black long sea cucumber</name>
    <name type="synonym">Mertensiothuria leucospilota</name>
    <dbReference type="NCBI Taxonomy" id="206669"/>
    <lineage>
        <taxon>Eukaryota</taxon>
        <taxon>Metazoa</taxon>
        <taxon>Echinodermata</taxon>
        <taxon>Eleutherozoa</taxon>
        <taxon>Echinozoa</taxon>
        <taxon>Holothuroidea</taxon>
        <taxon>Aspidochirotacea</taxon>
        <taxon>Aspidochirotida</taxon>
        <taxon>Holothuriidae</taxon>
        <taxon>Holothuria</taxon>
    </lineage>
</organism>
<proteinExistence type="predicted"/>
<evidence type="ECO:0000259" key="2">
    <source>
        <dbReference type="PROSITE" id="PS51029"/>
    </source>
</evidence>
<dbReference type="GO" id="GO:0005634">
    <property type="term" value="C:nucleus"/>
    <property type="evidence" value="ECO:0007669"/>
    <property type="project" value="TreeGrafter"/>
</dbReference>
<keyword evidence="4" id="KW-1185">Reference proteome</keyword>